<dbReference type="EMBL" id="JWZT01005525">
    <property type="protein sequence ID" value="KII60650.1"/>
    <property type="molecule type" value="Genomic_DNA"/>
</dbReference>
<accession>A0A0C2M0X3</accession>
<protein>
    <submittedName>
        <fullName evidence="2">Uncharacterized protein</fullName>
    </submittedName>
</protein>
<keyword evidence="1" id="KW-0812">Transmembrane</keyword>
<feature type="transmembrane region" description="Helical" evidence="1">
    <location>
        <begin position="202"/>
        <end position="223"/>
    </location>
</feature>
<comment type="caution">
    <text evidence="2">The sequence shown here is derived from an EMBL/GenBank/DDBJ whole genome shotgun (WGS) entry which is preliminary data.</text>
</comment>
<keyword evidence="3" id="KW-1185">Reference proteome</keyword>
<organism evidence="2 3">
    <name type="scientific">Thelohanellus kitauei</name>
    <name type="common">Myxosporean</name>
    <dbReference type="NCBI Taxonomy" id="669202"/>
    <lineage>
        <taxon>Eukaryota</taxon>
        <taxon>Metazoa</taxon>
        <taxon>Cnidaria</taxon>
        <taxon>Myxozoa</taxon>
        <taxon>Myxosporea</taxon>
        <taxon>Bivalvulida</taxon>
        <taxon>Platysporina</taxon>
        <taxon>Myxobolidae</taxon>
        <taxon>Thelohanellus</taxon>
    </lineage>
</organism>
<name>A0A0C2M0X3_THEKT</name>
<gene>
    <name evidence="2" type="ORF">RF11_10514</name>
</gene>
<dbReference type="AlphaFoldDB" id="A0A0C2M0X3"/>
<proteinExistence type="predicted"/>
<keyword evidence="1" id="KW-0472">Membrane</keyword>
<dbReference type="Proteomes" id="UP000031668">
    <property type="component" value="Unassembled WGS sequence"/>
</dbReference>
<evidence type="ECO:0000313" key="3">
    <source>
        <dbReference type="Proteomes" id="UP000031668"/>
    </source>
</evidence>
<sequence length="229" mass="25872">MFIIGSACWCNCCLLKILAKMTLIAGCLSLNIIVKVMTSLTNSLEFKDGPDYSIHARNIYLLTFSWKKQSNDLHVNYPNLASVHAGYDSIMVNSNLVTTRDVSSAPRHSSTGTYTSKDITEKQQVCILVCVKSEWLPVYLGDNNVDEEYLTKLRSYLDIIQIEVDNLEEILKTCHDDEKAACMKERLKAAGQGKRKHRYWRYTIIISLISIVIVGGVLVGLTYRQIPTE</sequence>
<reference evidence="2 3" key="1">
    <citation type="journal article" date="2014" name="Genome Biol. Evol.">
        <title>The genome of the myxosporean Thelohanellus kitauei shows adaptations to nutrient acquisition within its fish host.</title>
        <authorList>
            <person name="Yang Y."/>
            <person name="Xiong J."/>
            <person name="Zhou Z."/>
            <person name="Huo F."/>
            <person name="Miao W."/>
            <person name="Ran C."/>
            <person name="Liu Y."/>
            <person name="Zhang J."/>
            <person name="Feng J."/>
            <person name="Wang M."/>
            <person name="Wang M."/>
            <person name="Wang L."/>
            <person name="Yao B."/>
        </authorList>
    </citation>
    <scope>NUCLEOTIDE SEQUENCE [LARGE SCALE GENOMIC DNA]</scope>
    <source>
        <strain evidence="2">Wuqing</strain>
    </source>
</reference>
<evidence type="ECO:0000256" key="1">
    <source>
        <dbReference type="SAM" id="Phobius"/>
    </source>
</evidence>
<keyword evidence="1" id="KW-1133">Transmembrane helix</keyword>
<evidence type="ECO:0000313" key="2">
    <source>
        <dbReference type="EMBL" id="KII60650.1"/>
    </source>
</evidence>